<keyword evidence="3" id="KW-1185">Reference proteome</keyword>
<accession>A0AAP0HVL2</accession>
<evidence type="ECO:0000256" key="1">
    <source>
        <dbReference type="SAM" id="Phobius"/>
    </source>
</evidence>
<evidence type="ECO:0000313" key="2">
    <source>
        <dbReference type="EMBL" id="KAK9098744.1"/>
    </source>
</evidence>
<organism evidence="2 3">
    <name type="scientific">Stephania yunnanensis</name>
    <dbReference type="NCBI Taxonomy" id="152371"/>
    <lineage>
        <taxon>Eukaryota</taxon>
        <taxon>Viridiplantae</taxon>
        <taxon>Streptophyta</taxon>
        <taxon>Embryophyta</taxon>
        <taxon>Tracheophyta</taxon>
        <taxon>Spermatophyta</taxon>
        <taxon>Magnoliopsida</taxon>
        <taxon>Ranunculales</taxon>
        <taxon>Menispermaceae</taxon>
        <taxon>Menispermoideae</taxon>
        <taxon>Cissampelideae</taxon>
        <taxon>Stephania</taxon>
    </lineage>
</organism>
<dbReference type="AlphaFoldDB" id="A0AAP0HVL2"/>
<proteinExistence type="predicted"/>
<keyword evidence="1" id="KW-1133">Transmembrane helix</keyword>
<feature type="transmembrane region" description="Helical" evidence="1">
    <location>
        <begin position="97"/>
        <end position="115"/>
    </location>
</feature>
<keyword evidence="1" id="KW-0812">Transmembrane</keyword>
<comment type="caution">
    <text evidence="2">The sequence shown here is derived from an EMBL/GenBank/DDBJ whole genome shotgun (WGS) entry which is preliminary data.</text>
</comment>
<keyword evidence="1" id="KW-0472">Membrane</keyword>
<name>A0AAP0HVL2_9MAGN</name>
<sequence length="135" mass="15378">MAPTVGERWRVVDLSDERFRRNRDDAIEWLPARNRGHDLESQYLVGMRCALSEAPLISLIRDILGTAMPHPMTESAWRCHDSATPTLWHPHSVVLDYLGTSLYCFPLTLILVILLDFTYMGSSISCLTECRVADE</sequence>
<dbReference type="Proteomes" id="UP001420932">
    <property type="component" value="Unassembled WGS sequence"/>
</dbReference>
<dbReference type="EMBL" id="JBBNAF010000011">
    <property type="protein sequence ID" value="KAK9098744.1"/>
    <property type="molecule type" value="Genomic_DNA"/>
</dbReference>
<gene>
    <name evidence="2" type="ORF">Syun_025789</name>
</gene>
<protein>
    <submittedName>
        <fullName evidence="2">Uncharacterized protein</fullName>
    </submittedName>
</protein>
<reference evidence="2 3" key="1">
    <citation type="submission" date="2024-01" db="EMBL/GenBank/DDBJ databases">
        <title>Genome assemblies of Stephania.</title>
        <authorList>
            <person name="Yang L."/>
        </authorList>
    </citation>
    <scope>NUCLEOTIDE SEQUENCE [LARGE SCALE GENOMIC DNA]</scope>
    <source>
        <strain evidence="2">YNDBR</strain>
        <tissue evidence="2">Leaf</tissue>
    </source>
</reference>
<evidence type="ECO:0000313" key="3">
    <source>
        <dbReference type="Proteomes" id="UP001420932"/>
    </source>
</evidence>